<evidence type="ECO:0000313" key="3">
    <source>
        <dbReference type="Proteomes" id="UP000199199"/>
    </source>
</evidence>
<dbReference type="OrthoDB" id="176038at2157"/>
<evidence type="ECO:0000259" key="1">
    <source>
        <dbReference type="Pfam" id="PF18545"/>
    </source>
</evidence>
<dbReference type="RefSeq" id="WP_092907653.1">
    <property type="nucleotide sequence ID" value="NZ_FOZS01000008.1"/>
</dbReference>
<sequence>MSERQLLLEIVDALEKQGLNPDEFQLYQWVDIEALERLFDSSDADLEVRFAVAEFHVLVTQSEVQVVSSSEAELNQRNRGEESC</sequence>
<name>A0A1I6UZX0_9EURY</name>
<dbReference type="EMBL" id="FOZS01000008">
    <property type="protein sequence ID" value="SFT06960.1"/>
    <property type="molecule type" value="Genomic_DNA"/>
</dbReference>
<reference evidence="3" key="1">
    <citation type="submission" date="2016-10" db="EMBL/GenBank/DDBJ databases">
        <authorList>
            <person name="Varghese N."/>
            <person name="Submissions S."/>
        </authorList>
    </citation>
    <scope>NUCLEOTIDE SEQUENCE [LARGE SCALE GENOMIC DNA]</scope>
    <source>
        <strain evidence="3">DSM 22427</strain>
    </source>
</reference>
<keyword evidence="3" id="KW-1185">Reference proteome</keyword>
<dbReference type="Pfam" id="PF18545">
    <property type="entry name" value="HalOD1"/>
    <property type="match status" value="1"/>
</dbReference>
<dbReference type="InterPro" id="IPR040624">
    <property type="entry name" value="HalOD1"/>
</dbReference>
<accession>A0A1I6UZX0</accession>
<dbReference type="AlphaFoldDB" id="A0A1I6UZX0"/>
<feature type="domain" description="Halobacterial output" evidence="1">
    <location>
        <begin position="15"/>
        <end position="64"/>
    </location>
</feature>
<proteinExistence type="predicted"/>
<protein>
    <recommendedName>
        <fullName evidence="1">Halobacterial output domain-containing protein</fullName>
    </recommendedName>
</protein>
<dbReference type="Proteomes" id="UP000199199">
    <property type="component" value="Unassembled WGS sequence"/>
</dbReference>
<gene>
    <name evidence="2" type="ORF">SAMN04488556_4213</name>
</gene>
<evidence type="ECO:0000313" key="2">
    <source>
        <dbReference type="EMBL" id="SFT06960.1"/>
    </source>
</evidence>
<organism evidence="2 3">
    <name type="scientific">Halostagnicola kamekurae</name>
    <dbReference type="NCBI Taxonomy" id="619731"/>
    <lineage>
        <taxon>Archaea</taxon>
        <taxon>Methanobacteriati</taxon>
        <taxon>Methanobacteriota</taxon>
        <taxon>Stenosarchaea group</taxon>
        <taxon>Halobacteria</taxon>
        <taxon>Halobacteriales</taxon>
        <taxon>Natrialbaceae</taxon>
        <taxon>Halostagnicola</taxon>
    </lineage>
</organism>